<feature type="compositionally biased region" description="Polar residues" evidence="1">
    <location>
        <begin position="142"/>
        <end position="159"/>
    </location>
</feature>
<dbReference type="OrthoDB" id="325545at2759"/>
<reference evidence="2 3" key="1">
    <citation type="submission" date="2016-11" db="EMBL/GenBank/DDBJ databases">
        <title>The macronuclear genome of Stentor coeruleus: a giant cell with tiny introns.</title>
        <authorList>
            <person name="Slabodnick M."/>
            <person name="Ruby J.G."/>
            <person name="Reiff S.B."/>
            <person name="Swart E.C."/>
            <person name="Gosai S."/>
            <person name="Prabakaran S."/>
            <person name="Witkowska E."/>
            <person name="Larue G.E."/>
            <person name="Fisher S."/>
            <person name="Freeman R.M."/>
            <person name="Gunawardena J."/>
            <person name="Chu W."/>
            <person name="Stover N.A."/>
            <person name="Gregory B.D."/>
            <person name="Nowacki M."/>
            <person name="Derisi J."/>
            <person name="Roy S.W."/>
            <person name="Marshall W.F."/>
            <person name="Sood P."/>
        </authorList>
    </citation>
    <scope>NUCLEOTIDE SEQUENCE [LARGE SCALE GENOMIC DNA]</scope>
    <source>
        <strain evidence="2">WM001</strain>
    </source>
</reference>
<sequence>MEYHSFNLLTELESERTPNGTSTTEINEIKAQLDIVNEDRERLKFETENLKYDMNLNLYTIIAESIQTKTKFDNEKVEKCIGNIEKLRKDCEEKDKLLNSMRKLLGNNDLSFLMKENQAIKYELTPIKPRRINRSPIKTPMTRRNSSQNRSVSPFSKLF</sequence>
<name>A0A1R2ASH1_9CILI</name>
<dbReference type="AlphaFoldDB" id="A0A1R2ASH1"/>
<feature type="region of interest" description="Disordered" evidence="1">
    <location>
        <begin position="131"/>
        <end position="159"/>
    </location>
</feature>
<gene>
    <name evidence="2" type="ORF">SteCoe_35349</name>
</gene>
<comment type="caution">
    <text evidence="2">The sequence shown here is derived from an EMBL/GenBank/DDBJ whole genome shotgun (WGS) entry which is preliminary data.</text>
</comment>
<protein>
    <submittedName>
        <fullName evidence="2">Uncharacterized protein</fullName>
    </submittedName>
</protein>
<evidence type="ECO:0000313" key="2">
    <source>
        <dbReference type="EMBL" id="OMJ67483.1"/>
    </source>
</evidence>
<evidence type="ECO:0000256" key="1">
    <source>
        <dbReference type="SAM" id="MobiDB-lite"/>
    </source>
</evidence>
<keyword evidence="3" id="KW-1185">Reference proteome</keyword>
<organism evidence="2 3">
    <name type="scientific">Stentor coeruleus</name>
    <dbReference type="NCBI Taxonomy" id="5963"/>
    <lineage>
        <taxon>Eukaryota</taxon>
        <taxon>Sar</taxon>
        <taxon>Alveolata</taxon>
        <taxon>Ciliophora</taxon>
        <taxon>Postciliodesmatophora</taxon>
        <taxon>Heterotrichea</taxon>
        <taxon>Heterotrichida</taxon>
        <taxon>Stentoridae</taxon>
        <taxon>Stentor</taxon>
    </lineage>
</organism>
<proteinExistence type="predicted"/>
<evidence type="ECO:0000313" key="3">
    <source>
        <dbReference type="Proteomes" id="UP000187209"/>
    </source>
</evidence>
<accession>A0A1R2ASH1</accession>
<dbReference type="Proteomes" id="UP000187209">
    <property type="component" value="Unassembled WGS sequence"/>
</dbReference>
<dbReference type="EMBL" id="MPUH01001490">
    <property type="protein sequence ID" value="OMJ67483.1"/>
    <property type="molecule type" value="Genomic_DNA"/>
</dbReference>